<dbReference type="GO" id="GO:0005840">
    <property type="term" value="C:ribosome"/>
    <property type="evidence" value="ECO:0007669"/>
    <property type="project" value="UniProtKB-KW"/>
</dbReference>
<accession>A0A6A5R304</accession>
<dbReference type="OrthoDB" id="359154at2759"/>
<dbReference type="Gene3D" id="2.30.30.30">
    <property type="match status" value="1"/>
</dbReference>
<keyword evidence="3" id="KW-0687">Ribonucleoprotein</keyword>
<feature type="coiled-coil region" evidence="4">
    <location>
        <begin position="347"/>
        <end position="374"/>
    </location>
</feature>
<comment type="similarity">
    <text evidence="1">Belongs to the universal ribosomal protein uL24 family.</text>
</comment>
<protein>
    <recommendedName>
        <fullName evidence="8">KOW domain-containing protein</fullName>
    </recommendedName>
</protein>
<dbReference type="GO" id="GO:1990904">
    <property type="term" value="C:ribonucleoprotein complex"/>
    <property type="evidence" value="ECO:0007669"/>
    <property type="project" value="UniProtKB-KW"/>
</dbReference>
<dbReference type="Proteomes" id="UP000800096">
    <property type="component" value="Unassembled WGS sequence"/>
</dbReference>
<dbReference type="InterPro" id="IPR005825">
    <property type="entry name" value="Ribosomal_uL24_CS"/>
</dbReference>
<dbReference type="AlphaFoldDB" id="A0A6A5R304"/>
<dbReference type="GO" id="GO:0006412">
    <property type="term" value="P:translation"/>
    <property type="evidence" value="ECO:0007669"/>
    <property type="project" value="InterPro"/>
</dbReference>
<evidence type="ECO:0000313" key="6">
    <source>
        <dbReference type="EMBL" id="KAF1922062.1"/>
    </source>
</evidence>
<dbReference type="SUPFAM" id="SSF50104">
    <property type="entry name" value="Translation proteins SH3-like domain"/>
    <property type="match status" value="1"/>
</dbReference>
<organism evidence="6 7">
    <name type="scientific">Ampelomyces quisqualis</name>
    <name type="common">Powdery mildew agent</name>
    <dbReference type="NCBI Taxonomy" id="50730"/>
    <lineage>
        <taxon>Eukaryota</taxon>
        <taxon>Fungi</taxon>
        <taxon>Dikarya</taxon>
        <taxon>Ascomycota</taxon>
        <taxon>Pezizomycotina</taxon>
        <taxon>Dothideomycetes</taxon>
        <taxon>Pleosporomycetidae</taxon>
        <taxon>Pleosporales</taxon>
        <taxon>Pleosporineae</taxon>
        <taxon>Phaeosphaeriaceae</taxon>
        <taxon>Ampelomyces</taxon>
    </lineage>
</organism>
<proteinExistence type="inferred from homology"/>
<keyword evidence="7" id="KW-1185">Reference proteome</keyword>
<keyword evidence="4" id="KW-0175">Coiled coil</keyword>
<feature type="region of interest" description="Disordered" evidence="5">
    <location>
        <begin position="505"/>
        <end position="525"/>
    </location>
</feature>
<dbReference type="PROSITE" id="PS01108">
    <property type="entry name" value="RIBOSOMAL_L24"/>
    <property type="match status" value="1"/>
</dbReference>
<evidence type="ECO:0000256" key="5">
    <source>
        <dbReference type="SAM" id="MobiDB-lite"/>
    </source>
</evidence>
<dbReference type="GO" id="GO:0003735">
    <property type="term" value="F:structural constituent of ribosome"/>
    <property type="evidence" value="ECO:0007669"/>
    <property type="project" value="InterPro"/>
</dbReference>
<sequence length="525" mass="60923">MSPLVVRPGRNAAREAKRLKEIRKVKGAILWSERERTKRQKRYRERWESTQAFQNRVQWKRDNIIKVREKALENAREDWRLGALRPNRAYGRSAKTYGTLVREQTQKPHIPVHTQKLKNEQLARRGLEPRYPLIVDDKKYFHIVPEDRVVVLRGRERGKIGKVQSVLAPTHEVLLEGLNKQYFDSALFNDTDEQTDLKRESEMPIPIDDVRLVVPYEITERVIRRDGLNEVEQYVKVYKDVIVDRVVLERHTTGIDPFTGSDYGDAEIPKEHQYDPLTGLPIFHRYIAGTRQRIEWPGEKEEELEDIGVTEEEAADKQTWIRRIRNAVLHPIDTYKSSRFSKPNSVVEQASVSLEDISTELKNIEAQVKDARKTDRPKSHDARFASAIDDVDTTRNIVEDPTPIQYRLVTSPFPEDFGEELRAHRQEFRSQSRKDMDDAAPAPRRIKRTTEQGKIASELAKAKRAAAQSMKTPMQLRWEMEHAKKVKQKKKGPLVSVDDLLAALDKHLKQKNSPPKAQPKTAELD</sequence>
<dbReference type="PANTHER" id="PTHR12903">
    <property type="entry name" value="MITOCHONDRIAL RIBOSOMAL PROTEIN L24"/>
    <property type="match status" value="1"/>
</dbReference>
<dbReference type="GO" id="GO:0003723">
    <property type="term" value="F:RNA binding"/>
    <property type="evidence" value="ECO:0007669"/>
    <property type="project" value="InterPro"/>
</dbReference>
<evidence type="ECO:0000313" key="7">
    <source>
        <dbReference type="Proteomes" id="UP000800096"/>
    </source>
</evidence>
<keyword evidence="2" id="KW-0689">Ribosomal protein</keyword>
<name>A0A6A5R304_AMPQU</name>
<evidence type="ECO:0008006" key="8">
    <source>
        <dbReference type="Google" id="ProtNLM"/>
    </source>
</evidence>
<reference evidence="6" key="1">
    <citation type="journal article" date="2020" name="Stud. Mycol.">
        <title>101 Dothideomycetes genomes: a test case for predicting lifestyles and emergence of pathogens.</title>
        <authorList>
            <person name="Haridas S."/>
            <person name="Albert R."/>
            <person name="Binder M."/>
            <person name="Bloem J."/>
            <person name="Labutti K."/>
            <person name="Salamov A."/>
            <person name="Andreopoulos B."/>
            <person name="Baker S."/>
            <person name="Barry K."/>
            <person name="Bills G."/>
            <person name="Bluhm B."/>
            <person name="Cannon C."/>
            <person name="Castanera R."/>
            <person name="Culley D."/>
            <person name="Daum C."/>
            <person name="Ezra D."/>
            <person name="Gonzalez J."/>
            <person name="Henrissat B."/>
            <person name="Kuo A."/>
            <person name="Liang C."/>
            <person name="Lipzen A."/>
            <person name="Lutzoni F."/>
            <person name="Magnuson J."/>
            <person name="Mondo S."/>
            <person name="Nolan M."/>
            <person name="Ohm R."/>
            <person name="Pangilinan J."/>
            <person name="Park H.-J."/>
            <person name="Ramirez L."/>
            <person name="Alfaro M."/>
            <person name="Sun H."/>
            <person name="Tritt A."/>
            <person name="Yoshinaga Y."/>
            <person name="Zwiers L.-H."/>
            <person name="Turgeon B."/>
            <person name="Goodwin S."/>
            <person name="Spatafora J."/>
            <person name="Crous P."/>
            <person name="Grigoriev I."/>
        </authorList>
    </citation>
    <scope>NUCLEOTIDE SEQUENCE</scope>
    <source>
        <strain evidence="6">HMLAC05119</strain>
    </source>
</reference>
<evidence type="ECO:0000256" key="3">
    <source>
        <dbReference type="ARBA" id="ARBA00023274"/>
    </source>
</evidence>
<evidence type="ECO:0000256" key="2">
    <source>
        <dbReference type="ARBA" id="ARBA00022980"/>
    </source>
</evidence>
<gene>
    <name evidence="6" type="ORF">BDU57DRAFT_584989</name>
</gene>
<dbReference type="InterPro" id="IPR008991">
    <property type="entry name" value="Translation_prot_SH3-like_sf"/>
</dbReference>
<dbReference type="InterPro" id="IPR003256">
    <property type="entry name" value="Ribosomal_uL24"/>
</dbReference>
<dbReference type="CDD" id="cd06089">
    <property type="entry name" value="KOW_RPL26"/>
    <property type="match status" value="1"/>
</dbReference>
<dbReference type="InterPro" id="IPR041988">
    <property type="entry name" value="Ribosomal_uL24_KOW"/>
</dbReference>
<dbReference type="InterPro" id="IPR014722">
    <property type="entry name" value="Rib_uL2_dom2"/>
</dbReference>
<dbReference type="EMBL" id="ML979132">
    <property type="protein sequence ID" value="KAF1922062.1"/>
    <property type="molecule type" value="Genomic_DNA"/>
</dbReference>
<evidence type="ECO:0000256" key="4">
    <source>
        <dbReference type="SAM" id="Coils"/>
    </source>
</evidence>
<evidence type="ECO:0000256" key="1">
    <source>
        <dbReference type="ARBA" id="ARBA00010618"/>
    </source>
</evidence>